<dbReference type="EMBL" id="AWWV01013676">
    <property type="protein sequence ID" value="OMO60634.1"/>
    <property type="molecule type" value="Genomic_DNA"/>
</dbReference>
<dbReference type="Proteomes" id="UP000188268">
    <property type="component" value="Unassembled WGS sequence"/>
</dbReference>
<proteinExistence type="predicted"/>
<evidence type="ECO:0000313" key="2">
    <source>
        <dbReference type="EMBL" id="OMO60634.1"/>
    </source>
</evidence>
<organism evidence="2 3">
    <name type="scientific">Corchorus capsularis</name>
    <name type="common">Jute</name>
    <dbReference type="NCBI Taxonomy" id="210143"/>
    <lineage>
        <taxon>Eukaryota</taxon>
        <taxon>Viridiplantae</taxon>
        <taxon>Streptophyta</taxon>
        <taxon>Embryophyta</taxon>
        <taxon>Tracheophyta</taxon>
        <taxon>Spermatophyta</taxon>
        <taxon>Magnoliopsida</taxon>
        <taxon>eudicotyledons</taxon>
        <taxon>Gunneridae</taxon>
        <taxon>Pentapetalae</taxon>
        <taxon>rosids</taxon>
        <taxon>malvids</taxon>
        <taxon>Malvales</taxon>
        <taxon>Malvaceae</taxon>
        <taxon>Grewioideae</taxon>
        <taxon>Apeibeae</taxon>
        <taxon>Corchorus</taxon>
    </lineage>
</organism>
<keyword evidence="3" id="KW-1185">Reference proteome</keyword>
<gene>
    <name evidence="2" type="ORF">CCACVL1_23994</name>
</gene>
<comment type="caution">
    <text evidence="2">The sequence shown here is derived from an EMBL/GenBank/DDBJ whole genome shotgun (WGS) entry which is preliminary data.</text>
</comment>
<feature type="region of interest" description="Disordered" evidence="1">
    <location>
        <begin position="1"/>
        <end position="24"/>
    </location>
</feature>
<feature type="compositionally biased region" description="Low complexity" evidence="1">
    <location>
        <begin position="7"/>
        <end position="18"/>
    </location>
</feature>
<dbReference type="Gramene" id="OMO60634">
    <property type="protein sequence ID" value="OMO60634"/>
    <property type="gene ID" value="CCACVL1_23994"/>
</dbReference>
<dbReference type="AlphaFoldDB" id="A0A1R3GR98"/>
<evidence type="ECO:0000256" key="1">
    <source>
        <dbReference type="SAM" id="MobiDB-lite"/>
    </source>
</evidence>
<reference evidence="2 3" key="1">
    <citation type="submission" date="2013-09" db="EMBL/GenBank/DDBJ databases">
        <title>Corchorus capsularis genome sequencing.</title>
        <authorList>
            <person name="Alam M."/>
            <person name="Haque M.S."/>
            <person name="Islam M.S."/>
            <person name="Emdad E.M."/>
            <person name="Islam M.M."/>
            <person name="Ahmed B."/>
            <person name="Halim A."/>
            <person name="Hossen Q.M.M."/>
            <person name="Hossain M.Z."/>
            <person name="Ahmed R."/>
            <person name="Khan M.M."/>
            <person name="Islam R."/>
            <person name="Rashid M.M."/>
            <person name="Khan S.A."/>
            <person name="Rahman M.S."/>
            <person name="Alam M."/>
        </authorList>
    </citation>
    <scope>NUCLEOTIDE SEQUENCE [LARGE SCALE GENOMIC DNA]</scope>
    <source>
        <strain evidence="3">cv. CVL-1</strain>
        <tissue evidence="2">Whole seedling</tissue>
    </source>
</reference>
<sequence length="24" mass="2800">MARKRSTTTQLLQPTPELTRQDVE</sequence>
<protein>
    <submittedName>
        <fullName evidence="2">Uncharacterized protein</fullName>
    </submittedName>
</protein>
<evidence type="ECO:0000313" key="3">
    <source>
        <dbReference type="Proteomes" id="UP000188268"/>
    </source>
</evidence>
<accession>A0A1R3GR98</accession>
<name>A0A1R3GR98_COCAP</name>